<gene>
    <name evidence="2" type="ordered locus">RHA1_ro10142</name>
</gene>
<protein>
    <submittedName>
        <fullName evidence="2">Uncharacterized protein</fullName>
    </submittedName>
</protein>
<evidence type="ECO:0000313" key="2">
    <source>
        <dbReference type="EMBL" id="ABH00335.1"/>
    </source>
</evidence>
<accession>Q0RWK1</accession>
<dbReference type="EMBL" id="CP000433">
    <property type="protein sequence ID" value="ABH00335.1"/>
    <property type="molecule type" value="Genomic_DNA"/>
</dbReference>
<dbReference type="Proteomes" id="UP000008710">
    <property type="component" value="Plasmid pRHL2"/>
</dbReference>
<organism evidence="2 3">
    <name type="scientific">Rhodococcus jostii (strain RHA1)</name>
    <dbReference type="NCBI Taxonomy" id="101510"/>
    <lineage>
        <taxon>Bacteria</taxon>
        <taxon>Bacillati</taxon>
        <taxon>Actinomycetota</taxon>
        <taxon>Actinomycetes</taxon>
        <taxon>Mycobacteriales</taxon>
        <taxon>Nocardiaceae</taxon>
        <taxon>Rhodococcus</taxon>
    </lineage>
</organism>
<dbReference type="HOGENOM" id="CLU_1509462_0_0_11"/>
<geneLocation type="plasmid" evidence="2 3">
    <name>pRHL2</name>
</geneLocation>
<dbReference type="AlphaFoldDB" id="Q0RWK1"/>
<feature type="region of interest" description="Disordered" evidence="1">
    <location>
        <begin position="18"/>
        <end position="51"/>
    </location>
</feature>
<name>Q0RWK1_RHOJR</name>
<keyword evidence="2" id="KW-0614">Plasmid</keyword>
<evidence type="ECO:0000313" key="3">
    <source>
        <dbReference type="Proteomes" id="UP000008710"/>
    </source>
</evidence>
<proteinExistence type="predicted"/>
<reference evidence="3" key="1">
    <citation type="journal article" date="2006" name="Proc. Natl. Acad. Sci. U.S.A.">
        <title>The complete genome of Rhodococcus sp. RHA1 provides insights into a catabolic powerhouse.</title>
        <authorList>
            <person name="McLeod M.P."/>
            <person name="Warren R.L."/>
            <person name="Hsiao W.W.L."/>
            <person name="Araki N."/>
            <person name="Myhre M."/>
            <person name="Fernandes C."/>
            <person name="Miyazawa D."/>
            <person name="Wong W."/>
            <person name="Lillquist A.L."/>
            <person name="Wang D."/>
            <person name="Dosanjh M."/>
            <person name="Hara H."/>
            <person name="Petrescu A."/>
            <person name="Morin R.D."/>
            <person name="Yang G."/>
            <person name="Stott J.M."/>
            <person name="Schein J.E."/>
            <person name="Shin H."/>
            <person name="Smailus D."/>
            <person name="Siddiqui A.S."/>
            <person name="Marra M.A."/>
            <person name="Jones S.J.M."/>
            <person name="Holt R."/>
            <person name="Brinkman F.S.L."/>
            <person name="Miyauchi K."/>
            <person name="Fukuda M."/>
            <person name="Davies J.E."/>
            <person name="Mohn W.W."/>
            <person name="Eltis L.D."/>
        </authorList>
    </citation>
    <scope>NUCLEOTIDE SEQUENCE [LARGE SCALE GENOMIC DNA]</scope>
    <source>
        <strain evidence="3">RHA1</strain>
    </source>
</reference>
<evidence type="ECO:0000256" key="1">
    <source>
        <dbReference type="SAM" id="MobiDB-lite"/>
    </source>
</evidence>
<dbReference type="KEGG" id="rha:RHA1_ro10142"/>
<sequence>MVIRLAIEKILKRSRLGSHHRAGRSGSAKHLSPRDELADESGTMPIRSGSDRTRAAGAFAGQSFSRPDWSSHAFADDNELIRKLRCPCRWCRHGHLIFGLGSGEPGQCCCAPGNAGSNTAADHNCGPTGRSGTAAIRGGLSRREEGAGQGGRCRWYAYVDRISDEAAHVVLGRVRARP</sequence>